<feature type="transmembrane region" description="Helical" evidence="1">
    <location>
        <begin position="199"/>
        <end position="221"/>
    </location>
</feature>
<keyword evidence="1" id="KW-0812">Transmembrane</keyword>
<reference evidence="2" key="1">
    <citation type="submission" date="2017-04" db="EMBL/GenBank/DDBJ databases">
        <title>Unexpected and diverse lifestyles within the genus Limnohabitans.</title>
        <authorList>
            <person name="Kasalicky V."/>
            <person name="Mehrshad M."/>
            <person name="Andrei S.-A."/>
            <person name="Salcher M."/>
            <person name="Kratochvilova H."/>
            <person name="Simek K."/>
            <person name="Ghai R."/>
        </authorList>
    </citation>
    <scope>NUCLEOTIDE SEQUENCE [LARGE SCALE GENOMIC DNA]</scope>
    <source>
        <strain evidence="2">II-D5</strain>
    </source>
</reference>
<evidence type="ECO:0000256" key="1">
    <source>
        <dbReference type="SAM" id="Phobius"/>
    </source>
</evidence>
<dbReference type="Proteomes" id="UP000037507">
    <property type="component" value="Unassembled WGS sequence"/>
</dbReference>
<evidence type="ECO:0000313" key="2">
    <source>
        <dbReference type="EMBL" id="PVE43907.1"/>
    </source>
</evidence>
<sequence length="498" mass="55260">MKRLKPYYFFVGVPILLVLLGFVLFSKEVAGTMQGNPHPQINYLIFLLMALGSGMMLHAVHRMNREGEFIQRFFRQARDGAPPETLRQMVLGERYDVSTVLEMLAETQNTPISDVQHAALESEAHRFESRQNMRLYLPQFLSGAMVGLGLLGTFIGLLGALEEIGKLISAFTMVESGNAAAAVRTLVDRLSSPMKSMGVAFSASLFGVLGSLIMSVLMVGVKRCSSELVAAMHSRLVYLTDFTTHAAPENKQDQLTASLNVVAEQSPILKALTVALEQSERRVRDLITSLGTLSARIERNEVQLWAELSEGFKQNQQGQNAMLDNLNLTVQAVREIAREVTPAAYRENAVVAALVTQQNRLESVLQVMESSYGQFNKTLNQQSEVLLRQEQSGQELVQLRQAMADQQRGIQQALNALGSSFASLDSVIREHQELMVHQRATDDVHSSQLASALREEGEILNRLIGRIEAMQHEQGAQHERHLSMLLQELRQQPPAASS</sequence>
<protein>
    <recommendedName>
        <fullName evidence="4">MotA/TolQ/ExbB proton channel domain-containing protein</fullName>
    </recommendedName>
</protein>
<dbReference type="EMBL" id="LFYT02000004">
    <property type="protein sequence ID" value="PVE43907.1"/>
    <property type="molecule type" value="Genomic_DNA"/>
</dbReference>
<dbReference type="AlphaFoldDB" id="A0A2T7UGT8"/>
<keyword evidence="1" id="KW-1133">Transmembrane helix</keyword>
<comment type="caution">
    <text evidence="2">The sequence shown here is derived from an EMBL/GenBank/DDBJ whole genome shotgun (WGS) entry which is preliminary data.</text>
</comment>
<proteinExistence type="predicted"/>
<evidence type="ECO:0008006" key="4">
    <source>
        <dbReference type="Google" id="ProtNLM"/>
    </source>
</evidence>
<feature type="transmembrane region" description="Helical" evidence="1">
    <location>
        <begin position="7"/>
        <end position="26"/>
    </location>
</feature>
<dbReference type="RefSeq" id="WP_053169473.1">
    <property type="nucleotide sequence ID" value="NZ_LFYT02000004.1"/>
</dbReference>
<organism evidence="2 3">
    <name type="scientific">Limnohabitans planktonicus II-D5</name>
    <dbReference type="NCBI Taxonomy" id="1293045"/>
    <lineage>
        <taxon>Bacteria</taxon>
        <taxon>Pseudomonadati</taxon>
        <taxon>Pseudomonadota</taxon>
        <taxon>Betaproteobacteria</taxon>
        <taxon>Burkholderiales</taxon>
        <taxon>Comamonadaceae</taxon>
        <taxon>Limnohabitans</taxon>
    </lineage>
</organism>
<evidence type="ECO:0000313" key="3">
    <source>
        <dbReference type="Proteomes" id="UP000037507"/>
    </source>
</evidence>
<gene>
    <name evidence="2" type="ORF">H663_005430</name>
</gene>
<name>A0A2T7UGT8_9BURK</name>
<dbReference type="OrthoDB" id="8712045at2"/>
<keyword evidence="3" id="KW-1185">Reference proteome</keyword>
<keyword evidence="1" id="KW-0472">Membrane</keyword>
<dbReference type="STRING" id="1293045.H663_02310"/>
<feature type="transmembrane region" description="Helical" evidence="1">
    <location>
        <begin position="41"/>
        <end position="60"/>
    </location>
</feature>
<accession>A0A2T7UGT8</accession>
<feature type="transmembrane region" description="Helical" evidence="1">
    <location>
        <begin position="140"/>
        <end position="161"/>
    </location>
</feature>